<gene>
    <name evidence="1" type="ORF">SNE40_008807</name>
</gene>
<proteinExistence type="predicted"/>
<reference evidence="1 2" key="1">
    <citation type="submission" date="2024-01" db="EMBL/GenBank/DDBJ databases">
        <title>The genome of the rayed Mediterranean limpet Patella caerulea (Linnaeus, 1758).</title>
        <authorList>
            <person name="Anh-Thu Weber A."/>
            <person name="Halstead-Nussloch G."/>
        </authorList>
    </citation>
    <scope>NUCLEOTIDE SEQUENCE [LARGE SCALE GENOMIC DNA]</scope>
    <source>
        <strain evidence="1">AATW-2023a</strain>
        <tissue evidence="1">Whole specimen</tissue>
    </source>
</reference>
<accession>A0AAN8PP51</accession>
<dbReference type="EMBL" id="JAZGQO010000007">
    <property type="protein sequence ID" value="KAK6180824.1"/>
    <property type="molecule type" value="Genomic_DNA"/>
</dbReference>
<comment type="caution">
    <text evidence="1">The sequence shown here is derived from an EMBL/GenBank/DDBJ whole genome shotgun (WGS) entry which is preliminary data.</text>
</comment>
<dbReference type="Proteomes" id="UP001347796">
    <property type="component" value="Unassembled WGS sequence"/>
</dbReference>
<organism evidence="1 2">
    <name type="scientific">Patella caerulea</name>
    <name type="common">Rayed Mediterranean limpet</name>
    <dbReference type="NCBI Taxonomy" id="87958"/>
    <lineage>
        <taxon>Eukaryota</taxon>
        <taxon>Metazoa</taxon>
        <taxon>Spiralia</taxon>
        <taxon>Lophotrochozoa</taxon>
        <taxon>Mollusca</taxon>
        <taxon>Gastropoda</taxon>
        <taxon>Patellogastropoda</taxon>
        <taxon>Patelloidea</taxon>
        <taxon>Patellidae</taxon>
        <taxon>Patella</taxon>
    </lineage>
</organism>
<keyword evidence="2" id="KW-1185">Reference proteome</keyword>
<name>A0AAN8PP51_PATCE</name>
<evidence type="ECO:0000313" key="2">
    <source>
        <dbReference type="Proteomes" id="UP001347796"/>
    </source>
</evidence>
<sequence>MNSSAVSKVRSLVSNRQFSKSGLPLLRLAQEDEVSQVPRESGTWIAKSAILLTLLGTSLSIFSARQLHDGCSSKSFRKK</sequence>
<evidence type="ECO:0000313" key="1">
    <source>
        <dbReference type="EMBL" id="KAK6180824.1"/>
    </source>
</evidence>
<protein>
    <submittedName>
        <fullName evidence="1">Uncharacterized protein</fullName>
    </submittedName>
</protein>
<dbReference type="AlphaFoldDB" id="A0AAN8PP51"/>